<evidence type="ECO:0000313" key="2">
    <source>
        <dbReference type="Proteomes" id="UP000486351"/>
    </source>
</evidence>
<evidence type="ECO:0000313" key="1">
    <source>
        <dbReference type="EMBL" id="KAE9332084.1"/>
    </source>
</evidence>
<protein>
    <submittedName>
        <fullName evidence="1">Uncharacterized protein</fullName>
    </submittedName>
</protein>
<dbReference type="EMBL" id="QXFY01000966">
    <property type="protein sequence ID" value="KAE9332084.1"/>
    <property type="molecule type" value="Genomic_DNA"/>
</dbReference>
<sequence length="60" mass="6553">MSVLVVLCSFSAGTDTPINCMMVTCMPSNLVLALVGRELVPLGHTIHDVDKILLLEYKLH</sequence>
<organism evidence="1 2">
    <name type="scientific">Phytophthora fragariae</name>
    <dbReference type="NCBI Taxonomy" id="53985"/>
    <lineage>
        <taxon>Eukaryota</taxon>
        <taxon>Sar</taxon>
        <taxon>Stramenopiles</taxon>
        <taxon>Oomycota</taxon>
        <taxon>Peronosporomycetes</taxon>
        <taxon>Peronosporales</taxon>
        <taxon>Peronosporaceae</taxon>
        <taxon>Phytophthora</taxon>
    </lineage>
</organism>
<accession>A0A6G0RGE4</accession>
<comment type="caution">
    <text evidence="1">The sequence shown here is derived from an EMBL/GenBank/DDBJ whole genome shotgun (WGS) entry which is preliminary data.</text>
</comment>
<dbReference type="AlphaFoldDB" id="A0A6G0RGE4"/>
<dbReference type="Proteomes" id="UP000486351">
    <property type="component" value="Unassembled WGS sequence"/>
</dbReference>
<reference evidence="1 2" key="1">
    <citation type="submission" date="2018-09" db="EMBL/GenBank/DDBJ databases">
        <title>Genomic investigation of the strawberry pathogen Phytophthora fragariae indicates pathogenicity is determined by transcriptional variation in three key races.</title>
        <authorList>
            <person name="Adams T.M."/>
            <person name="Armitage A.D."/>
            <person name="Sobczyk M.K."/>
            <person name="Bates H.J."/>
            <person name="Dunwell J.M."/>
            <person name="Nellist C.F."/>
            <person name="Harrison R.J."/>
        </authorList>
    </citation>
    <scope>NUCLEOTIDE SEQUENCE [LARGE SCALE GENOMIC DNA]</scope>
    <source>
        <strain evidence="1 2">NOV-77</strain>
    </source>
</reference>
<name>A0A6G0RGE4_9STRA</name>
<proteinExistence type="predicted"/>
<gene>
    <name evidence="1" type="ORF">PF008_g15112</name>
</gene>